<feature type="transmembrane region" description="Helical" evidence="12">
    <location>
        <begin position="32"/>
        <end position="51"/>
    </location>
</feature>
<keyword evidence="5" id="KW-0631">Potassium channel</keyword>
<keyword evidence="4 12" id="KW-0812">Transmembrane</keyword>
<evidence type="ECO:0000256" key="2">
    <source>
        <dbReference type="ARBA" id="ARBA00022448"/>
    </source>
</evidence>
<dbReference type="PANTHER" id="PTHR11537">
    <property type="entry name" value="VOLTAGE-GATED POTASSIUM CHANNEL"/>
    <property type="match status" value="1"/>
</dbReference>
<sequence>MNRPDPELGPAPTPVRRRIYAVVFGHDTRAGLAFDLCLMVAIVASVLIAMLDSVEGLHARYGHAFYAVEWGFTVLFTVEYLLRLWIVARPLRYARSFYGVIDLLAILPTYLSLLVAGSQYLLVIRILRILRVFRLFKLVRFLYEARQLSDALRRSARKIFVFVFAMLTIVTVFGALMYLIEGPEHGFDNIPLSMYWAIVTVATVGFGDIAPATALGRMLASVLILIGYGMIAVPTGIYTAELASGLRRGARQRACPRCRLRGHEADAVFCRQCGAGLAFETPPEPQSR</sequence>
<evidence type="ECO:0000256" key="6">
    <source>
        <dbReference type="ARBA" id="ARBA00022882"/>
    </source>
</evidence>
<keyword evidence="11" id="KW-0407">Ion channel</keyword>
<evidence type="ECO:0000256" key="7">
    <source>
        <dbReference type="ARBA" id="ARBA00022958"/>
    </source>
</evidence>
<evidence type="ECO:0000256" key="9">
    <source>
        <dbReference type="ARBA" id="ARBA00023065"/>
    </source>
</evidence>
<dbReference type="Gene3D" id="1.10.287.70">
    <property type="match status" value="1"/>
</dbReference>
<protein>
    <submittedName>
        <fullName evidence="14">Ion transporter</fullName>
    </submittedName>
</protein>
<dbReference type="PRINTS" id="PR00169">
    <property type="entry name" value="KCHANNEL"/>
</dbReference>
<keyword evidence="6" id="KW-0851">Voltage-gated channel</keyword>
<keyword evidence="3" id="KW-0633">Potassium transport</keyword>
<organism evidence="14 15">
    <name type="scientific">Coralloluteibacterium thermophilum</name>
    <dbReference type="NCBI Taxonomy" id="2707049"/>
    <lineage>
        <taxon>Bacteria</taxon>
        <taxon>Pseudomonadati</taxon>
        <taxon>Pseudomonadota</taxon>
        <taxon>Gammaproteobacteria</taxon>
        <taxon>Lysobacterales</taxon>
        <taxon>Lysobacteraceae</taxon>
        <taxon>Coralloluteibacterium</taxon>
    </lineage>
</organism>
<evidence type="ECO:0000256" key="12">
    <source>
        <dbReference type="SAM" id="Phobius"/>
    </source>
</evidence>
<evidence type="ECO:0000256" key="8">
    <source>
        <dbReference type="ARBA" id="ARBA00022989"/>
    </source>
</evidence>
<feature type="transmembrane region" description="Helical" evidence="12">
    <location>
        <begin position="192"/>
        <end position="211"/>
    </location>
</feature>
<dbReference type="EMBL" id="JBHSGG010000002">
    <property type="protein sequence ID" value="MFC4726644.1"/>
    <property type="molecule type" value="Genomic_DNA"/>
</dbReference>
<keyword evidence="8 12" id="KW-1133">Transmembrane helix</keyword>
<name>A0ABV9NGE9_9GAMM</name>
<dbReference type="InterPro" id="IPR027359">
    <property type="entry name" value="Volt_channel_dom_sf"/>
</dbReference>
<dbReference type="RefSeq" id="WP_377002549.1">
    <property type="nucleotide sequence ID" value="NZ_JBHSGG010000002.1"/>
</dbReference>
<keyword evidence="9" id="KW-0406">Ion transport</keyword>
<reference evidence="15" key="1">
    <citation type="journal article" date="2019" name="Int. J. Syst. Evol. Microbiol.">
        <title>The Global Catalogue of Microorganisms (GCM) 10K type strain sequencing project: providing services to taxonomists for standard genome sequencing and annotation.</title>
        <authorList>
            <consortium name="The Broad Institute Genomics Platform"/>
            <consortium name="The Broad Institute Genome Sequencing Center for Infectious Disease"/>
            <person name="Wu L."/>
            <person name="Ma J."/>
        </authorList>
    </citation>
    <scope>NUCLEOTIDE SEQUENCE [LARGE SCALE GENOMIC DNA]</scope>
    <source>
        <strain evidence="15">CGMCC 1.13574</strain>
    </source>
</reference>
<evidence type="ECO:0000313" key="15">
    <source>
        <dbReference type="Proteomes" id="UP001595892"/>
    </source>
</evidence>
<evidence type="ECO:0000256" key="11">
    <source>
        <dbReference type="ARBA" id="ARBA00023303"/>
    </source>
</evidence>
<gene>
    <name evidence="14" type="ORF">ACFO3Q_00435</name>
</gene>
<keyword evidence="10 12" id="KW-0472">Membrane</keyword>
<feature type="transmembrane region" description="Helical" evidence="12">
    <location>
        <begin position="63"/>
        <end position="85"/>
    </location>
</feature>
<evidence type="ECO:0000313" key="14">
    <source>
        <dbReference type="EMBL" id="MFC4726644.1"/>
    </source>
</evidence>
<evidence type="ECO:0000256" key="1">
    <source>
        <dbReference type="ARBA" id="ARBA00004141"/>
    </source>
</evidence>
<keyword evidence="15" id="KW-1185">Reference proteome</keyword>
<keyword evidence="2" id="KW-0813">Transport</keyword>
<dbReference type="Proteomes" id="UP001595892">
    <property type="component" value="Unassembled WGS sequence"/>
</dbReference>
<dbReference type="Gene3D" id="1.20.120.350">
    <property type="entry name" value="Voltage-gated potassium channels. Chain C"/>
    <property type="match status" value="1"/>
</dbReference>
<keyword evidence="7" id="KW-0630">Potassium</keyword>
<dbReference type="InterPro" id="IPR005821">
    <property type="entry name" value="Ion_trans_dom"/>
</dbReference>
<dbReference type="SUPFAM" id="SSF81324">
    <property type="entry name" value="Voltage-gated potassium channels"/>
    <property type="match status" value="1"/>
</dbReference>
<comment type="subcellular location">
    <subcellularLocation>
        <location evidence="1">Membrane</location>
        <topology evidence="1">Multi-pass membrane protein</topology>
    </subcellularLocation>
</comment>
<evidence type="ECO:0000256" key="4">
    <source>
        <dbReference type="ARBA" id="ARBA00022692"/>
    </source>
</evidence>
<proteinExistence type="predicted"/>
<dbReference type="InterPro" id="IPR028325">
    <property type="entry name" value="VG_K_chnl"/>
</dbReference>
<evidence type="ECO:0000259" key="13">
    <source>
        <dbReference type="Pfam" id="PF00520"/>
    </source>
</evidence>
<evidence type="ECO:0000256" key="3">
    <source>
        <dbReference type="ARBA" id="ARBA00022538"/>
    </source>
</evidence>
<dbReference type="Pfam" id="PF00520">
    <property type="entry name" value="Ion_trans"/>
    <property type="match status" value="1"/>
</dbReference>
<accession>A0ABV9NGE9</accession>
<evidence type="ECO:0000256" key="5">
    <source>
        <dbReference type="ARBA" id="ARBA00022826"/>
    </source>
</evidence>
<dbReference type="PANTHER" id="PTHR11537:SF254">
    <property type="entry name" value="POTASSIUM VOLTAGE-GATED CHANNEL PROTEIN SHAB"/>
    <property type="match status" value="1"/>
</dbReference>
<feature type="domain" description="Ion transport" evidence="13">
    <location>
        <begin position="33"/>
        <end position="241"/>
    </location>
</feature>
<comment type="caution">
    <text evidence="14">The sequence shown here is derived from an EMBL/GenBank/DDBJ whole genome shotgun (WGS) entry which is preliminary data.</text>
</comment>
<feature type="transmembrane region" description="Helical" evidence="12">
    <location>
        <begin position="218"/>
        <end position="238"/>
    </location>
</feature>
<evidence type="ECO:0000256" key="10">
    <source>
        <dbReference type="ARBA" id="ARBA00023136"/>
    </source>
</evidence>
<feature type="transmembrane region" description="Helical" evidence="12">
    <location>
        <begin position="159"/>
        <end position="180"/>
    </location>
</feature>
<feature type="transmembrane region" description="Helical" evidence="12">
    <location>
        <begin position="97"/>
        <end position="116"/>
    </location>
</feature>